<dbReference type="RefSeq" id="WP_133109133.1">
    <property type="nucleotide sequence ID" value="NZ_SMNA01000009.1"/>
</dbReference>
<feature type="compositionally biased region" description="Polar residues" evidence="1">
    <location>
        <begin position="49"/>
        <end position="65"/>
    </location>
</feature>
<evidence type="ECO:0000313" key="4">
    <source>
        <dbReference type="Proteomes" id="UP000504882"/>
    </source>
</evidence>
<dbReference type="PANTHER" id="PTHR21666:SF270">
    <property type="entry name" value="MUREIN HYDROLASE ACTIVATOR ENVC"/>
    <property type="match status" value="1"/>
</dbReference>
<dbReference type="Gene3D" id="2.70.70.10">
    <property type="entry name" value="Glucose Permease (Domain IIA)"/>
    <property type="match status" value="1"/>
</dbReference>
<dbReference type="CDD" id="cd12797">
    <property type="entry name" value="M23_peptidase"/>
    <property type="match status" value="1"/>
</dbReference>
<organism evidence="3 4">
    <name type="scientific">Occultella glacieicola</name>
    <dbReference type="NCBI Taxonomy" id="2518684"/>
    <lineage>
        <taxon>Bacteria</taxon>
        <taxon>Bacillati</taxon>
        <taxon>Actinomycetota</taxon>
        <taxon>Actinomycetes</taxon>
        <taxon>Micrococcales</taxon>
        <taxon>Ruaniaceae</taxon>
        <taxon>Occultella</taxon>
    </lineage>
</organism>
<keyword evidence="4" id="KW-1185">Reference proteome</keyword>
<dbReference type="EMBL" id="SMNA01000009">
    <property type="protein sequence ID" value="TDE90418.1"/>
    <property type="molecule type" value="Genomic_DNA"/>
</dbReference>
<feature type="region of interest" description="Disordered" evidence="1">
    <location>
        <begin position="1"/>
        <end position="30"/>
    </location>
</feature>
<evidence type="ECO:0000256" key="1">
    <source>
        <dbReference type="SAM" id="MobiDB-lite"/>
    </source>
</evidence>
<protein>
    <submittedName>
        <fullName evidence="3">M23 family metallopeptidase</fullName>
    </submittedName>
</protein>
<sequence length="261" mass="27287">MQNPSVGRVSSEFGTPRPAGPHAGIDLKGPEGQPVFAAFAGQVIKTATAQVPGSTTSGRAPQRTGNGARVRNPDAEQQVYNHTMPVVFEGDAVKEGQFIGYLDTSGQQTGTHLHFETWDAGGRPRNPRAAFTKFGVAPGSGAPSAARGQFLPLRSDGNFGHRTITELQRALARTGRYRGAIEADGGAHAFPGPKLFTAYQQFLQAKGQPVGAIDGGFRAVSVKAEQGWLRASGFLAGGTPGTRDRATIKALQAALNARALG</sequence>
<dbReference type="InterPro" id="IPR011055">
    <property type="entry name" value="Dup_hybrid_motif"/>
</dbReference>
<feature type="region of interest" description="Disordered" evidence="1">
    <location>
        <begin position="49"/>
        <end position="70"/>
    </location>
</feature>
<proteinExistence type="predicted"/>
<reference evidence="3 4" key="1">
    <citation type="submission" date="2019-03" db="EMBL/GenBank/DDBJ databases">
        <title>Genomic features of bacteria from cold environments.</title>
        <authorList>
            <person name="Shen L."/>
        </authorList>
    </citation>
    <scope>NUCLEOTIDE SEQUENCE [LARGE SCALE GENOMIC DNA]</scope>
    <source>
        <strain evidence="4">T3246-1</strain>
    </source>
</reference>
<dbReference type="Pfam" id="PF01551">
    <property type="entry name" value="Peptidase_M23"/>
    <property type="match status" value="1"/>
</dbReference>
<dbReference type="InterPro" id="IPR016047">
    <property type="entry name" value="M23ase_b-sheet_dom"/>
</dbReference>
<gene>
    <name evidence="3" type="ORF">EXU48_18390</name>
</gene>
<dbReference type="InterPro" id="IPR050570">
    <property type="entry name" value="Cell_wall_metabolism_enzyme"/>
</dbReference>
<name>A0ABY2E0X4_9MICO</name>
<dbReference type="PANTHER" id="PTHR21666">
    <property type="entry name" value="PEPTIDASE-RELATED"/>
    <property type="match status" value="1"/>
</dbReference>
<comment type="caution">
    <text evidence="3">The sequence shown here is derived from an EMBL/GenBank/DDBJ whole genome shotgun (WGS) entry which is preliminary data.</text>
</comment>
<evidence type="ECO:0000313" key="3">
    <source>
        <dbReference type="EMBL" id="TDE90418.1"/>
    </source>
</evidence>
<dbReference type="SUPFAM" id="SSF51261">
    <property type="entry name" value="Duplicated hybrid motif"/>
    <property type="match status" value="1"/>
</dbReference>
<accession>A0ABY2E0X4</accession>
<dbReference type="Proteomes" id="UP000504882">
    <property type="component" value="Unassembled WGS sequence"/>
</dbReference>
<evidence type="ECO:0000259" key="2">
    <source>
        <dbReference type="Pfam" id="PF01551"/>
    </source>
</evidence>
<feature type="domain" description="M23ase beta-sheet core" evidence="2">
    <location>
        <begin position="21"/>
        <end position="127"/>
    </location>
</feature>